<comment type="similarity">
    <text evidence="13">Belongs to the RING-type zinc finger family. ATL subfamily.</text>
</comment>
<proteinExistence type="inferred from homology"/>
<dbReference type="EMBL" id="SDRB02010546">
    <property type="protein sequence ID" value="THG05861.1"/>
    <property type="molecule type" value="Genomic_DNA"/>
</dbReference>
<sequence length="194" mass="22226">MTSTPTPSPTLKNPHWSPLLVTFLSVICLIFLLFTYCKILKHCCTFQRLSTNRAPTRLLDEANNRDDPSLQFQSRGLDSCVMHSLPITRFTKKEEKESGESEPDCAVCLAEFEEGEWVKHLPNCSHVFHVSCIDIWFQTHSTCPLCRSCVSVSVYSLIETLRREDFVQDRSMHYQVVRSHVLQTSSVRIDTQAS</sequence>
<feature type="domain" description="RING-type" evidence="16">
    <location>
        <begin position="105"/>
        <end position="147"/>
    </location>
</feature>
<dbReference type="InterPro" id="IPR044600">
    <property type="entry name" value="ATL1/ATL16-like"/>
</dbReference>
<organism evidence="17 18">
    <name type="scientific">Camellia sinensis var. sinensis</name>
    <name type="common">China tea</name>
    <dbReference type="NCBI Taxonomy" id="542762"/>
    <lineage>
        <taxon>Eukaryota</taxon>
        <taxon>Viridiplantae</taxon>
        <taxon>Streptophyta</taxon>
        <taxon>Embryophyta</taxon>
        <taxon>Tracheophyta</taxon>
        <taxon>Spermatophyta</taxon>
        <taxon>Magnoliopsida</taxon>
        <taxon>eudicotyledons</taxon>
        <taxon>Gunneridae</taxon>
        <taxon>Pentapetalae</taxon>
        <taxon>asterids</taxon>
        <taxon>Ericales</taxon>
        <taxon>Theaceae</taxon>
        <taxon>Camellia</taxon>
    </lineage>
</organism>
<keyword evidence="5" id="KW-0808">Transferase</keyword>
<evidence type="ECO:0000256" key="4">
    <source>
        <dbReference type="ARBA" id="ARBA00012483"/>
    </source>
</evidence>
<dbReference type="GO" id="GO:0016020">
    <property type="term" value="C:membrane"/>
    <property type="evidence" value="ECO:0007669"/>
    <property type="project" value="UniProtKB-SubCell"/>
</dbReference>
<keyword evidence="18" id="KW-1185">Reference proteome</keyword>
<dbReference type="PANTHER" id="PTHR46913:SF1">
    <property type="entry name" value="RING-H2 FINGER PROTEIN ATL16"/>
    <property type="match status" value="1"/>
</dbReference>
<evidence type="ECO:0000256" key="8">
    <source>
        <dbReference type="ARBA" id="ARBA00022771"/>
    </source>
</evidence>
<evidence type="ECO:0000256" key="2">
    <source>
        <dbReference type="ARBA" id="ARBA00004167"/>
    </source>
</evidence>
<evidence type="ECO:0000256" key="1">
    <source>
        <dbReference type="ARBA" id="ARBA00000900"/>
    </source>
</evidence>
<dbReference type="PROSITE" id="PS50089">
    <property type="entry name" value="ZF_RING_2"/>
    <property type="match status" value="1"/>
</dbReference>
<comment type="caution">
    <text evidence="17">The sequence shown here is derived from an EMBL/GenBank/DDBJ whole genome shotgun (WGS) entry which is preliminary data.</text>
</comment>
<dbReference type="GO" id="GO:0008270">
    <property type="term" value="F:zinc ion binding"/>
    <property type="evidence" value="ECO:0007669"/>
    <property type="project" value="UniProtKB-KW"/>
</dbReference>
<dbReference type="SUPFAM" id="SSF57850">
    <property type="entry name" value="RING/U-box"/>
    <property type="match status" value="1"/>
</dbReference>
<name>A0A4S4DRS4_CAMSN</name>
<evidence type="ECO:0000256" key="13">
    <source>
        <dbReference type="ARBA" id="ARBA00024209"/>
    </source>
</evidence>
<evidence type="ECO:0000256" key="3">
    <source>
        <dbReference type="ARBA" id="ARBA00004906"/>
    </source>
</evidence>
<keyword evidence="7" id="KW-0479">Metal-binding</keyword>
<keyword evidence="6 15" id="KW-0812">Transmembrane</keyword>
<evidence type="ECO:0000256" key="15">
    <source>
        <dbReference type="SAM" id="Phobius"/>
    </source>
</evidence>
<evidence type="ECO:0000313" key="17">
    <source>
        <dbReference type="EMBL" id="THG05861.1"/>
    </source>
</evidence>
<reference evidence="17 18" key="1">
    <citation type="journal article" date="2018" name="Proc. Natl. Acad. Sci. U.S.A.">
        <title>Draft genome sequence of Camellia sinensis var. sinensis provides insights into the evolution of the tea genome and tea quality.</title>
        <authorList>
            <person name="Wei C."/>
            <person name="Yang H."/>
            <person name="Wang S."/>
            <person name="Zhao J."/>
            <person name="Liu C."/>
            <person name="Gao L."/>
            <person name="Xia E."/>
            <person name="Lu Y."/>
            <person name="Tai Y."/>
            <person name="She G."/>
            <person name="Sun J."/>
            <person name="Cao H."/>
            <person name="Tong W."/>
            <person name="Gao Q."/>
            <person name="Li Y."/>
            <person name="Deng W."/>
            <person name="Jiang X."/>
            <person name="Wang W."/>
            <person name="Chen Q."/>
            <person name="Zhang S."/>
            <person name="Li H."/>
            <person name="Wu J."/>
            <person name="Wang P."/>
            <person name="Li P."/>
            <person name="Shi C."/>
            <person name="Zheng F."/>
            <person name="Jian J."/>
            <person name="Huang B."/>
            <person name="Shan D."/>
            <person name="Shi M."/>
            <person name="Fang C."/>
            <person name="Yue Y."/>
            <person name="Li F."/>
            <person name="Li D."/>
            <person name="Wei S."/>
            <person name="Han B."/>
            <person name="Jiang C."/>
            <person name="Yin Y."/>
            <person name="Xia T."/>
            <person name="Zhang Z."/>
            <person name="Bennetzen J.L."/>
            <person name="Zhao S."/>
            <person name="Wan X."/>
        </authorList>
    </citation>
    <scope>NUCLEOTIDE SEQUENCE [LARGE SCALE GENOMIC DNA]</scope>
    <source>
        <strain evidence="18">cv. Shuchazao</strain>
        <tissue evidence="17">Leaf</tissue>
    </source>
</reference>
<protein>
    <recommendedName>
        <fullName evidence="4">RING-type E3 ubiquitin transferase</fullName>
        <ecNumber evidence="4">2.3.2.27</ecNumber>
    </recommendedName>
</protein>
<evidence type="ECO:0000256" key="12">
    <source>
        <dbReference type="ARBA" id="ARBA00023136"/>
    </source>
</evidence>
<dbReference type="PANTHER" id="PTHR46913">
    <property type="entry name" value="RING-H2 FINGER PROTEIN ATL16"/>
    <property type="match status" value="1"/>
</dbReference>
<comment type="catalytic activity">
    <reaction evidence="1">
        <text>S-ubiquitinyl-[E2 ubiquitin-conjugating enzyme]-L-cysteine + [acceptor protein]-L-lysine = [E2 ubiquitin-conjugating enzyme]-L-cysteine + N(6)-ubiquitinyl-[acceptor protein]-L-lysine.</text>
        <dbReference type="EC" id="2.3.2.27"/>
    </reaction>
</comment>
<evidence type="ECO:0000256" key="11">
    <source>
        <dbReference type="ARBA" id="ARBA00022989"/>
    </source>
</evidence>
<dbReference type="GO" id="GO:0061630">
    <property type="term" value="F:ubiquitin protein ligase activity"/>
    <property type="evidence" value="ECO:0007669"/>
    <property type="project" value="UniProtKB-EC"/>
</dbReference>
<dbReference type="EC" id="2.3.2.27" evidence="4"/>
<evidence type="ECO:0000259" key="16">
    <source>
        <dbReference type="PROSITE" id="PS50089"/>
    </source>
</evidence>
<dbReference type="InterPro" id="IPR001841">
    <property type="entry name" value="Znf_RING"/>
</dbReference>
<evidence type="ECO:0000313" key="18">
    <source>
        <dbReference type="Proteomes" id="UP000306102"/>
    </source>
</evidence>
<evidence type="ECO:0000256" key="5">
    <source>
        <dbReference type="ARBA" id="ARBA00022679"/>
    </source>
</evidence>
<dbReference type="Proteomes" id="UP000306102">
    <property type="component" value="Unassembled WGS sequence"/>
</dbReference>
<evidence type="ECO:0000256" key="6">
    <source>
        <dbReference type="ARBA" id="ARBA00022692"/>
    </source>
</evidence>
<keyword evidence="8 14" id="KW-0863">Zinc-finger</keyword>
<keyword evidence="11 15" id="KW-1133">Transmembrane helix</keyword>
<evidence type="ECO:0000256" key="10">
    <source>
        <dbReference type="ARBA" id="ARBA00022833"/>
    </source>
</evidence>
<dbReference type="UniPathway" id="UPA00143"/>
<dbReference type="GO" id="GO:0016567">
    <property type="term" value="P:protein ubiquitination"/>
    <property type="evidence" value="ECO:0007669"/>
    <property type="project" value="UniProtKB-UniPathway"/>
</dbReference>
<dbReference type="AlphaFoldDB" id="A0A4S4DRS4"/>
<keyword evidence="10" id="KW-0862">Zinc</keyword>
<comment type="subcellular location">
    <subcellularLocation>
        <location evidence="2">Membrane</location>
        <topology evidence="2">Single-pass membrane protein</topology>
    </subcellularLocation>
</comment>
<dbReference type="InterPro" id="IPR013083">
    <property type="entry name" value="Znf_RING/FYVE/PHD"/>
</dbReference>
<dbReference type="Gene3D" id="3.30.40.10">
    <property type="entry name" value="Zinc/RING finger domain, C3HC4 (zinc finger)"/>
    <property type="match status" value="1"/>
</dbReference>
<keyword evidence="9" id="KW-0833">Ubl conjugation pathway</keyword>
<keyword evidence="12 15" id="KW-0472">Membrane</keyword>
<dbReference type="SMART" id="SM00184">
    <property type="entry name" value="RING"/>
    <property type="match status" value="1"/>
</dbReference>
<comment type="pathway">
    <text evidence="3">Protein modification; protein ubiquitination.</text>
</comment>
<accession>A0A4S4DRS4</accession>
<feature type="transmembrane region" description="Helical" evidence="15">
    <location>
        <begin position="20"/>
        <end position="40"/>
    </location>
</feature>
<dbReference type="Pfam" id="PF13639">
    <property type="entry name" value="zf-RING_2"/>
    <property type="match status" value="1"/>
</dbReference>
<evidence type="ECO:0000256" key="9">
    <source>
        <dbReference type="ARBA" id="ARBA00022786"/>
    </source>
</evidence>
<dbReference type="FunFam" id="3.30.40.10:FF:000187">
    <property type="entry name" value="E3 ubiquitin-protein ligase ATL6"/>
    <property type="match status" value="1"/>
</dbReference>
<gene>
    <name evidence="17" type="ORF">TEA_030085</name>
</gene>
<evidence type="ECO:0000256" key="7">
    <source>
        <dbReference type="ARBA" id="ARBA00022723"/>
    </source>
</evidence>
<evidence type="ECO:0000256" key="14">
    <source>
        <dbReference type="PROSITE-ProRule" id="PRU00175"/>
    </source>
</evidence>